<dbReference type="EMBL" id="CAJPWZ010002367">
    <property type="protein sequence ID" value="CAG2236825.1"/>
    <property type="molecule type" value="Genomic_DNA"/>
</dbReference>
<gene>
    <name evidence="2" type="ORF">MEDL_49302</name>
</gene>
<feature type="domain" description="Integrase catalytic" evidence="1">
    <location>
        <begin position="13"/>
        <end position="112"/>
    </location>
</feature>
<proteinExistence type="predicted"/>
<dbReference type="InterPro" id="IPR036397">
    <property type="entry name" value="RNaseH_sf"/>
</dbReference>
<dbReference type="Gene3D" id="3.30.420.10">
    <property type="entry name" value="Ribonuclease H-like superfamily/Ribonuclease H"/>
    <property type="match status" value="1"/>
</dbReference>
<reference evidence="2" key="1">
    <citation type="submission" date="2021-03" db="EMBL/GenBank/DDBJ databases">
        <authorList>
            <person name="Bekaert M."/>
        </authorList>
    </citation>
    <scope>NUCLEOTIDE SEQUENCE</scope>
</reference>
<dbReference type="PANTHER" id="PTHR37984:SF8">
    <property type="entry name" value="CCHC-TYPE DOMAIN-CONTAINING PROTEIN"/>
    <property type="match status" value="1"/>
</dbReference>
<name>A0A8S3U017_MYTED</name>
<organism evidence="2 3">
    <name type="scientific">Mytilus edulis</name>
    <name type="common">Blue mussel</name>
    <dbReference type="NCBI Taxonomy" id="6550"/>
    <lineage>
        <taxon>Eukaryota</taxon>
        <taxon>Metazoa</taxon>
        <taxon>Spiralia</taxon>
        <taxon>Lophotrochozoa</taxon>
        <taxon>Mollusca</taxon>
        <taxon>Bivalvia</taxon>
        <taxon>Autobranchia</taxon>
        <taxon>Pteriomorphia</taxon>
        <taxon>Mytilida</taxon>
        <taxon>Mytiloidea</taxon>
        <taxon>Mytilidae</taxon>
        <taxon>Mytilinae</taxon>
        <taxon>Mytilus</taxon>
    </lineage>
</organism>
<dbReference type="PANTHER" id="PTHR37984">
    <property type="entry name" value="PROTEIN CBG26694"/>
    <property type="match status" value="1"/>
</dbReference>
<evidence type="ECO:0000313" key="2">
    <source>
        <dbReference type="EMBL" id="CAG2236825.1"/>
    </source>
</evidence>
<dbReference type="OrthoDB" id="10055530at2759"/>
<dbReference type="Proteomes" id="UP000683360">
    <property type="component" value="Unassembled WGS sequence"/>
</dbReference>
<dbReference type="GO" id="GO:0015074">
    <property type="term" value="P:DNA integration"/>
    <property type="evidence" value="ECO:0007669"/>
    <property type="project" value="InterPro"/>
</dbReference>
<dbReference type="SUPFAM" id="SSF53098">
    <property type="entry name" value="Ribonuclease H-like"/>
    <property type="match status" value="1"/>
</dbReference>
<dbReference type="InterPro" id="IPR001584">
    <property type="entry name" value="Integrase_cat-core"/>
</dbReference>
<evidence type="ECO:0000313" key="3">
    <source>
        <dbReference type="Proteomes" id="UP000683360"/>
    </source>
</evidence>
<dbReference type="FunFam" id="3.30.420.10:FF:000063">
    <property type="entry name" value="Retrovirus-related Pol polyprotein from transposon 297-like Protein"/>
    <property type="match status" value="1"/>
</dbReference>
<keyword evidence="3" id="KW-1185">Reference proteome</keyword>
<dbReference type="GO" id="GO:0003676">
    <property type="term" value="F:nucleic acid binding"/>
    <property type="evidence" value="ECO:0007669"/>
    <property type="project" value="InterPro"/>
</dbReference>
<dbReference type="PROSITE" id="PS50994">
    <property type="entry name" value="INTEGRASE"/>
    <property type="match status" value="1"/>
</dbReference>
<dbReference type="Pfam" id="PF00665">
    <property type="entry name" value="rve"/>
    <property type="match status" value="1"/>
</dbReference>
<dbReference type="AlphaFoldDB" id="A0A8S3U017"/>
<dbReference type="InterPro" id="IPR012337">
    <property type="entry name" value="RNaseH-like_sf"/>
</dbReference>
<protein>
    <recommendedName>
        <fullName evidence="1">Integrase catalytic domain-containing protein</fullName>
    </recommendedName>
</protein>
<evidence type="ECO:0000259" key="1">
    <source>
        <dbReference type="PROSITE" id="PS50994"/>
    </source>
</evidence>
<accession>A0A8S3U017</accession>
<sequence>MEQQKESLHSHELCTRPWEKIACDLFEFNQQDYLMTIDYYSDYFEIDRLNNKKGKEVIGILKKHFARYGLPDCVFSDNGPPFNSHEFRHFSNQYEFTHTTSSPRFPQSNGKVTLSKQRKGDIVRIKPFKNGKEWTKAKVDEKCNIRSYNVTTEDGSTYRRNRRHLILTKEPMIEQSELDLPTQTSADRTDNHAQPIAIDNQVDDKVIEHQEPKPTIRTSERIRSRPQHLQDYVCTVVR</sequence>
<comment type="caution">
    <text evidence="2">The sequence shown here is derived from an EMBL/GenBank/DDBJ whole genome shotgun (WGS) entry which is preliminary data.</text>
</comment>
<dbReference type="InterPro" id="IPR050951">
    <property type="entry name" value="Retrovirus_Pol_polyprotein"/>
</dbReference>